<dbReference type="EMBL" id="VLJS01000115">
    <property type="protein sequence ID" value="TWH03390.1"/>
    <property type="molecule type" value="Genomic_DNA"/>
</dbReference>
<proteinExistence type="inferred from homology"/>
<sequence>MTRRHASCSCGQLALTAEGEPLRVSVCHCLECQRRSGSVFAVQARFPADAVAIRGQAGAYARTGDEGTSCTFHFCPRCGTTVYFVPDAIPGVVSVPVGVFADPGFPPPRVSVYEARRHAWVRLPEDIEHID</sequence>
<keyword evidence="2" id="KW-0479">Metal-binding</keyword>
<name>A0A562D1B4_9GAMM</name>
<comment type="caution">
    <text evidence="6">The sequence shown here is derived from an EMBL/GenBank/DDBJ whole genome shotgun (WGS) entry which is preliminary data.</text>
</comment>
<protein>
    <recommendedName>
        <fullName evidence="5">CENP-V/GFA domain-containing protein</fullName>
    </recommendedName>
</protein>
<dbReference type="Pfam" id="PF04828">
    <property type="entry name" value="GFA"/>
    <property type="match status" value="1"/>
</dbReference>
<dbReference type="PANTHER" id="PTHR33337:SF40">
    <property type="entry name" value="CENP-V_GFA DOMAIN-CONTAINING PROTEIN-RELATED"/>
    <property type="match status" value="1"/>
</dbReference>
<evidence type="ECO:0000313" key="6">
    <source>
        <dbReference type="EMBL" id="TWH03390.1"/>
    </source>
</evidence>
<evidence type="ECO:0000259" key="5">
    <source>
        <dbReference type="PROSITE" id="PS51891"/>
    </source>
</evidence>
<dbReference type="SUPFAM" id="SSF51316">
    <property type="entry name" value="Mss4-like"/>
    <property type="match status" value="1"/>
</dbReference>
<dbReference type="Proteomes" id="UP000321583">
    <property type="component" value="Unassembled WGS sequence"/>
</dbReference>
<dbReference type="InterPro" id="IPR006913">
    <property type="entry name" value="CENP-V/GFA"/>
</dbReference>
<reference evidence="6 7" key="1">
    <citation type="submission" date="2019-07" db="EMBL/GenBank/DDBJ databases">
        <title>Genome sequencing of lignin-degrading bacterial isolates.</title>
        <authorList>
            <person name="Gladden J."/>
        </authorList>
    </citation>
    <scope>NUCLEOTIDE SEQUENCE [LARGE SCALE GENOMIC DNA]</scope>
    <source>
        <strain evidence="6 7">J19</strain>
    </source>
</reference>
<evidence type="ECO:0000256" key="4">
    <source>
        <dbReference type="ARBA" id="ARBA00023239"/>
    </source>
</evidence>
<dbReference type="RefSeq" id="WP_028914413.1">
    <property type="nucleotide sequence ID" value="NZ_VLJS01000115.1"/>
</dbReference>
<organism evidence="6 7">
    <name type="scientific">Pseudoxanthomonas taiwanensis J19</name>
    <dbReference type="NCBI Taxonomy" id="935569"/>
    <lineage>
        <taxon>Bacteria</taxon>
        <taxon>Pseudomonadati</taxon>
        <taxon>Pseudomonadota</taxon>
        <taxon>Gammaproteobacteria</taxon>
        <taxon>Lysobacterales</taxon>
        <taxon>Lysobacteraceae</taxon>
        <taxon>Pseudoxanthomonas</taxon>
    </lineage>
</organism>
<dbReference type="PANTHER" id="PTHR33337">
    <property type="entry name" value="GFA DOMAIN-CONTAINING PROTEIN"/>
    <property type="match status" value="1"/>
</dbReference>
<evidence type="ECO:0000256" key="1">
    <source>
        <dbReference type="ARBA" id="ARBA00005495"/>
    </source>
</evidence>
<accession>A0A562D1B4</accession>
<dbReference type="GO" id="GO:0016846">
    <property type="term" value="F:carbon-sulfur lyase activity"/>
    <property type="evidence" value="ECO:0007669"/>
    <property type="project" value="InterPro"/>
</dbReference>
<dbReference type="AlphaFoldDB" id="A0A562D1B4"/>
<dbReference type="Gene3D" id="3.90.1590.10">
    <property type="entry name" value="glutathione-dependent formaldehyde- activating enzyme (gfa)"/>
    <property type="match status" value="1"/>
</dbReference>
<feature type="domain" description="CENP-V/GFA" evidence="5">
    <location>
        <begin position="4"/>
        <end position="114"/>
    </location>
</feature>
<gene>
    <name evidence="6" type="ORF">L613_008100000130</name>
</gene>
<keyword evidence="3" id="KW-0862">Zinc</keyword>
<evidence type="ECO:0000313" key="7">
    <source>
        <dbReference type="Proteomes" id="UP000321583"/>
    </source>
</evidence>
<keyword evidence="7" id="KW-1185">Reference proteome</keyword>
<keyword evidence="4" id="KW-0456">Lyase</keyword>
<evidence type="ECO:0000256" key="3">
    <source>
        <dbReference type="ARBA" id="ARBA00022833"/>
    </source>
</evidence>
<dbReference type="InterPro" id="IPR011057">
    <property type="entry name" value="Mss4-like_sf"/>
</dbReference>
<comment type="similarity">
    <text evidence="1">Belongs to the Gfa family.</text>
</comment>
<dbReference type="OrthoDB" id="7765631at2"/>
<evidence type="ECO:0000256" key="2">
    <source>
        <dbReference type="ARBA" id="ARBA00022723"/>
    </source>
</evidence>
<dbReference type="PROSITE" id="PS51891">
    <property type="entry name" value="CENP_V_GFA"/>
    <property type="match status" value="1"/>
</dbReference>
<dbReference type="GO" id="GO:0046872">
    <property type="term" value="F:metal ion binding"/>
    <property type="evidence" value="ECO:0007669"/>
    <property type="project" value="UniProtKB-KW"/>
</dbReference>